<reference evidence="2 3" key="1">
    <citation type="submission" date="2018-06" db="EMBL/GenBank/DDBJ databases">
        <title>Chryseolinea flavus sp. nov., a member of the phylum Bacteroidetes isolated from soil.</title>
        <authorList>
            <person name="Li Y."/>
            <person name="Wang J."/>
        </authorList>
    </citation>
    <scope>NUCLEOTIDE SEQUENCE [LARGE SCALE GENOMIC DNA]</scope>
    <source>
        <strain evidence="2 3">SDU1-6</strain>
    </source>
</reference>
<dbReference type="Pfam" id="PF00929">
    <property type="entry name" value="RNase_T"/>
    <property type="match status" value="1"/>
</dbReference>
<dbReference type="GO" id="GO:0008408">
    <property type="term" value="F:3'-5' exonuclease activity"/>
    <property type="evidence" value="ECO:0007669"/>
    <property type="project" value="TreeGrafter"/>
</dbReference>
<evidence type="ECO:0000259" key="1">
    <source>
        <dbReference type="SMART" id="SM00479"/>
    </source>
</evidence>
<dbReference type="InterPro" id="IPR046768">
    <property type="entry name" value="ExoX-like_C"/>
</dbReference>
<dbReference type="InterPro" id="IPR013520">
    <property type="entry name" value="Ribonucl_H"/>
</dbReference>
<comment type="caution">
    <text evidence="2">The sequence shown here is derived from an EMBL/GenBank/DDBJ whole genome shotgun (WGS) entry which is preliminary data.</text>
</comment>
<keyword evidence="3" id="KW-1185">Reference proteome</keyword>
<keyword evidence="2" id="KW-0378">Hydrolase</keyword>
<dbReference type="Pfam" id="PF20600">
    <property type="entry name" value="ExoX-like_C"/>
    <property type="match status" value="1"/>
</dbReference>
<proteinExistence type="predicted"/>
<organism evidence="2 3">
    <name type="scientific">Pseudochryseolinea flava</name>
    <dbReference type="NCBI Taxonomy" id="2059302"/>
    <lineage>
        <taxon>Bacteria</taxon>
        <taxon>Pseudomonadati</taxon>
        <taxon>Bacteroidota</taxon>
        <taxon>Cytophagia</taxon>
        <taxon>Cytophagales</taxon>
        <taxon>Fulvivirgaceae</taxon>
        <taxon>Pseudochryseolinea</taxon>
    </lineage>
</organism>
<dbReference type="InterPro" id="IPR006054">
    <property type="entry name" value="DnaQ"/>
</dbReference>
<dbReference type="GO" id="GO:0003887">
    <property type="term" value="F:DNA-directed DNA polymerase activity"/>
    <property type="evidence" value="ECO:0007669"/>
    <property type="project" value="InterPro"/>
</dbReference>
<dbReference type="GO" id="GO:0045004">
    <property type="term" value="P:DNA replication proofreading"/>
    <property type="evidence" value="ECO:0007669"/>
    <property type="project" value="TreeGrafter"/>
</dbReference>
<evidence type="ECO:0000313" key="3">
    <source>
        <dbReference type="Proteomes" id="UP000251889"/>
    </source>
</evidence>
<dbReference type="NCBIfam" id="TIGR00573">
    <property type="entry name" value="dnaq"/>
    <property type="match status" value="1"/>
</dbReference>
<dbReference type="AlphaFoldDB" id="A0A364XWD4"/>
<dbReference type="PANTHER" id="PTHR30231">
    <property type="entry name" value="DNA POLYMERASE III SUBUNIT EPSILON"/>
    <property type="match status" value="1"/>
</dbReference>
<protein>
    <submittedName>
        <fullName evidence="2">3'-5' exonuclease</fullName>
    </submittedName>
</protein>
<dbReference type="RefSeq" id="WP_112749985.1">
    <property type="nucleotide sequence ID" value="NZ_QMFY01000026.1"/>
</dbReference>
<dbReference type="OrthoDB" id="9791657at2"/>
<dbReference type="SMART" id="SM00479">
    <property type="entry name" value="EXOIII"/>
    <property type="match status" value="1"/>
</dbReference>
<dbReference type="PANTHER" id="PTHR30231:SF41">
    <property type="entry name" value="DNA POLYMERASE III SUBUNIT EPSILON"/>
    <property type="match status" value="1"/>
</dbReference>
<dbReference type="GO" id="GO:0005829">
    <property type="term" value="C:cytosol"/>
    <property type="evidence" value="ECO:0007669"/>
    <property type="project" value="TreeGrafter"/>
</dbReference>
<gene>
    <name evidence="2" type="ORF">DQQ10_26550</name>
</gene>
<dbReference type="SUPFAM" id="SSF53098">
    <property type="entry name" value="Ribonuclease H-like"/>
    <property type="match status" value="1"/>
</dbReference>
<evidence type="ECO:0000313" key="2">
    <source>
        <dbReference type="EMBL" id="RAV97830.1"/>
    </source>
</evidence>
<feature type="domain" description="Exonuclease" evidence="1">
    <location>
        <begin position="8"/>
        <end position="174"/>
    </location>
</feature>
<dbReference type="CDD" id="cd06127">
    <property type="entry name" value="DEDDh"/>
    <property type="match status" value="1"/>
</dbReference>
<dbReference type="InterPro" id="IPR012337">
    <property type="entry name" value="RNaseH-like_sf"/>
</dbReference>
<dbReference type="GO" id="GO:0003677">
    <property type="term" value="F:DNA binding"/>
    <property type="evidence" value="ECO:0007669"/>
    <property type="project" value="InterPro"/>
</dbReference>
<accession>A0A364XWD4</accession>
<dbReference type="InterPro" id="IPR036397">
    <property type="entry name" value="RNaseH_sf"/>
</dbReference>
<name>A0A364XWD4_9BACT</name>
<dbReference type="Proteomes" id="UP000251889">
    <property type="component" value="Unassembled WGS sequence"/>
</dbReference>
<dbReference type="Gene3D" id="3.30.420.10">
    <property type="entry name" value="Ribonuclease H-like superfamily/Ribonuclease H"/>
    <property type="match status" value="1"/>
</dbReference>
<dbReference type="EMBL" id="QMFY01000026">
    <property type="protein sequence ID" value="RAV97830.1"/>
    <property type="molecule type" value="Genomic_DNA"/>
</dbReference>
<keyword evidence="2" id="KW-0540">Nuclease</keyword>
<keyword evidence="2" id="KW-0269">Exonuclease</keyword>
<sequence>MKLNLKNPLCIFDLETTGTNITQDRIIEIAVVKMMPNGEILRKSNVLNPTIPIPAESTLFHGLTDEDVKDKPSFKDVAKDYAKFMEGADLAGFNVLKFDIPMLVEEFLRTGVDFDYARKKIIDAQKIFHMMEKRTLSAAYKFYLNKELQNSHTAEADTEATMEVLLAQVEKYEGQDVIDGANRKIGEIKNDVETLSKLTSSDLVDLAGRMIKNQKGEEIFNFGKHKNKGVTAVLKEEPAYYDWMMNGDFPLDTKRKLTEIKLRGFGGKLGR</sequence>